<evidence type="ECO:0000313" key="2">
    <source>
        <dbReference type="Proteomes" id="UP000598032"/>
    </source>
</evidence>
<name>A0ABM8NQT5_9BURK</name>
<sequence length="207" mass="23094">MPRRQHNATSEPSAPDARVLELLGTAAVAMTLFDPVGVRTLLKIPDAELGRRFKRALVRVAGMTTVLDLEHRSISEESVQRRMELGSNRGASTPARLVANVKLLHKSHFCAAIGYTPQRVSKEVTAQRIFSVDIDDEPYFPAFFLVEQFRRKDLAKVVQTLGDSTGWSKWEFFTSPNSALDDLTPLQALFYGDKKQVFRAAAEFAGQ</sequence>
<reference evidence="1 2" key="1">
    <citation type="submission" date="2020-10" db="EMBL/GenBank/DDBJ databases">
        <authorList>
            <person name="Peeters C."/>
        </authorList>
    </citation>
    <scope>NUCLEOTIDE SEQUENCE [LARGE SCALE GENOMIC DNA]</scope>
    <source>
        <strain evidence="1 2">LMG 28140</strain>
    </source>
</reference>
<comment type="caution">
    <text evidence="1">The sequence shown here is derived from an EMBL/GenBank/DDBJ whole genome shotgun (WGS) entry which is preliminary data.</text>
</comment>
<keyword evidence="2" id="KW-1185">Reference proteome</keyword>
<dbReference type="EMBL" id="CAJHCP010000007">
    <property type="protein sequence ID" value="CAD6538858.1"/>
    <property type="molecule type" value="Genomic_DNA"/>
</dbReference>
<protein>
    <submittedName>
        <fullName evidence="1">Uncharacterized protein</fullName>
    </submittedName>
</protein>
<evidence type="ECO:0000313" key="1">
    <source>
        <dbReference type="EMBL" id="CAD6538858.1"/>
    </source>
</evidence>
<dbReference type="Proteomes" id="UP000598032">
    <property type="component" value="Unassembled WGS sequence"/>
</dbReference>
<accession>A0ABM8NQT5</accession>
<proteinExistence type="predicted"/>
<gene>
    <name evidence="1" type="ORF">LMG28140_03306</name>
</gene>
<organism evidence="1 2">
    <name type="scientific">Paraburkholderia metrosideri</name>
    <dbReference type="NCBI Taxonomy" id="580937"/>
    <lineage>
        <taxon>Bacteria</taxon>
        <taxon>Pseudomonadati</taxon>
        <taxon>Pseudomonadota</taxon>
        <taxon>Betaproteobacteria</taxon>
        <taxon>Burkholderiales</taxon>
        <taxon>Burkholderiaceae</taxon>
        <taxon>Paraburkholderia</taxon>
    </lineage>
</organism>